<dbReference type="Gene3D" id="1.20.1560.10">
    <property type="entry name" value="ABC transporter type 1, transmembrane domain"/>
    <property type="match status" value="2"/>
</dbReference>
<feature type="transmembrane region" description="Helical" evidence="11">
    <location>
        <begin position="323"/>
        <end position="344"/>
    </location>
</feature>
<evidence type="ECO:0000256" key="8">
    <source>
        <dbReference type="ARBA" id="ARBA00022989"/>
    </source>
</evidence>
<dbReference type="CDD" id="cd18603">
    <property type="entry name" value="ABC_6TM_MRP1_2_3_6_D2_like"/>
    <property type="match status" value="1"/>
</dbReference>
<dbReference type="GO" id="GO:0140359">
    <property type="term" value="F:ABC-type transporter activity"/>
    <property type="evidence" value="ECO:0007669"/>
    <property type="project" value="InterPro"/>
</dbReference>
<dbReference type="Gene3D" id="3.40.50.300">
    <property type="entry name" value="P-loop containing nucleotide triphosphate hydrolases"/>
    <property type="match status" value="2"/>
</dbReference>
<dbReference type="Pfam" id="PF00664">
    <property type="entry name" value="ABC_membrane"/>
    <property type="match status" value="2"/>
</dbReference>
<dbReference type="CDD" id="cd03244">
    <property type="entry name" value="ABCC_MRP_domain2"/>
    <property type="match status" value="1"/>
</dbReference>
<feature type="domain" description="ABC transmembrane type-1" evidence="13">
    <location>
        <begin position="279"/>
        <end position="570"/>
    </location>
</feature>
<dbReference type="GO" id="GO:0000329">
    <property type="term" value="C:fungal-type vacuole membrane"/>
    <property type="evidence" value="ECO:0007669"/>
    <property type="project" value="UniProtKB-ARBA"/>
</dbReference>
<keyword evidence="5" id="KW-0677">Repeat</keyword>
<evidence type="ECO:0000313" key="14">
    <source>
        <dbReference type="EMBL" id="OMJ29407.1"/>
    </source>
</evidence>
<keyword evidence="8 11" id="KW-1133">Transmembrane helix</keyword>
<dbReference type="SMART" id="SM00382">
    <property type="entry name" value="AAA"/>
    <property type="match status" value="2"/>
</dbReference>
<keyword evidence="9 11" id="KW-0472">Membrane</keyword>
<dbReference type="PROSITE" id="PS00211">
    <property type="entry name" value="ABC_TRANSPORTER_1"/>
    <property type="match status" value="2"/>
</dbReference>
<evidence type="ECO:0000256" key="11">
    <source>
        <dbReference type="SAM" id="Phobius"/>
    </source>
</evidence>
<feature type="transmembrane region" description="Helical" evidence="11">
    <location>
        <begin position="98"/>
        <end position="119"/>
    </location>
</feature>
<evidence type="ECO:0000256" key="9">
    <source>
        <dbReference type="ARBA" id="ARBA00023136"/>
    </source>
</evidence>
<feature type="transmembrane region" description="Helical" evidence="11">
    <location>
        <begin position="421"/>
        <end position="442"/>
    </location>
</feature>
<feature type="transmembrane region" description="Helical" evidence="11">
    <location>
        <begin position="1041"/>
        <end position="1068"/>
    </location>
</feature>
<evidence type="ECO:0000313" key="15">
    <source>
        <dbReference type="Proteomes" id="UP000187429"/>
    </source>
</evidence>
<dbReference type="PANTHER" id="PTHR24223">
    <property type="entry name" value="ATP-BINDING CASSETTE SUB-FAMILY C"/>
    <property type="match status" value="1"/>
</dbReference>
<keyword evidence="4 11" id="KW-0812">Transmembrane</keyword>
<evidence type="ECO:0000256" key="4">
    <source>
        <dbReference type="ARBA" id="ARBA00022692"/>
    </source>
</evidence>
<dbReference type="OrthoDB" id="6500128at2759"/>
<keyword evidence="2" id="KW-0813">Transport</keyword>
<dbReference type="PANTHER" id="PTHR24223:SF443">
    <property type="entry name" value="MULTIDRUG-RESISTANCE LIKE PROTEIN 1, ISOFORM I"/>
    <property type="match status" value="1"/>
</dbReference>
<evidence type="ECO:0000256" key="2">
    <source>
        <dbReference type="ARBA" id="ARBA00022448"/>
    </source>
</evidence>
<dbReference type="FunFam" id="3.40.50.300:FF:000997">
    <property type="entry name" value="Multidrug resistance-associated protein 1"/>
    <property type="match status" value="1"/>
</dbReference>
<comment type="caution">
    <text evidence="14">The sequence shown here is derived from an EMBL/GenBank/DDBJ whole genome shotgun (WGS) entry which is preliminary data.</text>
</comment>
<dbReference type="EMBL" id="LSSM01000292">
    <property type="protein sequence ID" value="OMJ29407.1"/>
    <property type="molecule type" value="Genomic_DNA"/>
</dbReference>
<gene>
    <name evidence="14" type="ORF">AYI69_g1095</name>
</gene>
<name>A0A1R1YR94_9FUNG</name>
<feature type="domain" description="ABC transporter" evidence="12">
    <location>
        <begin position="1327"/>
        <end position="1586"/>
    </location>
</feature>
<dbReference type="InterPro" id="IPR036640">
    <property type="entry name" value="ABC1_TM_sf"/>
</dbReference>
<evidence type="ECO:0000259" key="12">
    <source>
        <dbReference type="PROSITE" id="PS50893"/>
    </source>
</evidence>
<comment type="subcellular location">
    <subcellularLocation>
        <location evidence="1">Vacuole membrane</location>
        <topology evidence="1">Multi-pass membrane protein</topology>
    </subcellularLocation>
</comment>
<dbReference type="Pfam" id="PF24357">
    <property type="entry name" value="TMD0_ABC"/>
    <property type="match status" value="1"/>
</dbReference>
<evidence type="ECO:0000256" key="5">
    <source>
        <dbReference type="ARBA" id="ARBA00022737"/>
    </source>
</evidence>
<feature type="transmembrane region" description="Helical" evidence="11">
    <location>
        <begin position="1232"/>
        <end position="1252"/>
    </location>
</feature>
<keyword evidence="7" id="KW-0067">ATP-binding</keyword>
<evidence type="ECO:0000256" key="7">
    <source>
        <dbReference type="ARBA" id="ARBA00022840"/>
    </source>
</evidence>
<dbReference type="SUPFAM" id="SSF52540">
    <property type="entry name" value="P-loop containing nucleoside triphosphate hydrolases"/>
    <property type="match status" value="2"/>
</dbReference>
<keyword evidence="15" id="KW-1185">Reference proteome</keyword>
<feature type="transmembrane region" description="Helical" evidence="11">
    <location>
        <begin position="1141"/>
        <end position="1161"/>
    </location>
</feature>
<dbReference type="SUPFAM" id="SSF90123">
    <property type="entry name" value="ABC transporter transmembrane region"/>
    <property type="match status" value="2"/>
</dbReference>
<evidence type="ECO:0000256" key="6">
    <source>
        <dbReference type="ARBA" id="ARBA00022741"/>
    </source>
</evidence>
<dbReference type="GO" id="GO:0016887">
    <property type="term" value="F:ATP hydrolysis activity"/>
    <property type="evidence" value="ECO:0007669"/>
    <property type="project" value="InterPro"/>
</dbReference>
<accession>A0A1R1YR94</accession>
<dbReference type="InterPro" id="IPR050173">
    <property type="entry name" value="ABC_transporter_C-like"/>
</dbReference>
<dbReference type="PROSITE" id="PS50893">
    <property type="entry name" value="ABC_TRANSPORTER_2"/>
    <property type="match status" value="2"/>
</dbReference>
<dbReference type="InterPro" id="IPR003593">
    <property type="entry name" value="AAA+_ATPase"/>
</dbReference>
<feature type="transmembrane region" description="Helical" evidence="11">
    <location>
        <begin position="505"/>
        <end position="531"/>
    </location>
</feature>
<protein>
    <submittedName>
        <fullName evidence="14">Metal resistance protein YCF1</fullName>
    </submittedName>
</protein>
<dbReference type="InterPro" id="IPR003439">
    <property type="entry name" value="ABC_transporter-like_ATP-bd"/>
</dbReference>
<feature type="transmembrane region" description="Helical" evidence="11">
    <location>
        <begin position="20"/>
        <end position="45"/>
    </location>
</feature>
<dbReference type="InterPro" id="IPR011527">
    <property type="entry name" value="ABC1_TM_dom"/>
</dbReference>
<feature type="transmembrane region" description="Helical" evidence="11">
    <location>
        <begin position="1001"/>
        <end position="1021"/>
    </location>
</feature>
<feature type="transmembrane region" description="Helical" evidence="11">
    <location>
        <begin position="293"/>
        <end position="311"/>
    </location>
</feature>
<dbReference type="CDD" id="cd03250">
    <property type="entry name" value="ABCC_MRP_domain1"/>
    <property type="match status" value="1"/>
</dbReference>
<dbReference type="FunFam" id="1.20.1560.10:FF:000001">
    <property type="entry name" value="ATP-binding cassette subfamily C member 1"/>
    <property type="match status" value="1"/>
</dbReference>
<dbReference type="Proteomes" id="UP000187429">
    <property type="component" value="Unassembled WGS sequence"/>
</dbReference>
<evidence type="ECO:0000256" key="10">
    <source>
        <dbReference type="SAM" id="MobiDB-lite"/>
    </source>
</evidence>
<feature type="transmembrane region" description="Helical" evidence="11">
    <location>
        <begin position="160"/>
        <end position="180"/>
    </location>
</feature>
<dbReference type="InterPro" id="IPR056227">
    <property type="entry name" value="TMD0_ABC"/>
</dbReference>
<feature type="transmembrane region" description="Helical" evidence="11">
    <location>
        <begin position="131"/>
        <end position="148"/>
    </location>
</feature>
<dbReference type="GO" id="GO:0005524">
    <property type="term" value="F:ATP binding"/>
    <property type="evidence" value="ECO:0007669"/>
    <property type="project" value="UniProtKB-KW"/>
</dbReference>
<feature type="region of interest" description="Disordered" evidence="10">
    <location>
        <begin position="631"/>
        <end position="667"/>
    </location>
</feature>
<feature type="compositionally biased region" description="Basic residues" evidence="10">
    <location>
        <begin position="644"/>
        <end position="653"/>
    </location>
</feature>
<organism evidence="14 15">
    <name type="scientific">Smittium culicis</name>
    <dbReference type="NCBI Taxonomy" id="133412"/>
    <lineage>
        <taxon>Eukaryota</taxon>
        <taxon>Fungi</taxon>
        <taxon>Fungi incertae sedis</taxon>
        <taxon>Zoopagomycota</taxon>
        <taxon>Kickxellomycotina</taxon>
        <taxon>Harpellomycetes</taxon>
        <taxon>Harpellales</taxon>
        <taxon>Legeriomycetaceae</taxon>
        <taxon>Smittium</taxon>
    </lineage>
</organism>
<evidence type="ECO:0000256" key="3">
    <source>
        <dbReference type="ARBA" id="ARBA00022554"/>
    </source>
</evidence>
<keyword evidence="6" id="KW-0547">Nucleotide-binding</keyword>
<keyword evidence="3" id="KW-0926">Vacuole</keyword>
<dbReference type="InterPro" id="IPR017871">
    <property type="entry name" value="ABC_transporter-like_CS"/>
</dbReference>
<sequence>MSDFCFDGNGFSSLSTGYSTYLSVCFLRIVLTQIINLIFIAISAYRLKTLFSQKKIPRSISINIFYYLKLAVITATLALKAAQLSLSKKLSTPSQVNAATVADIISLFVIVISFLLTHYEQTRYSVQSHILLAYYPIISGFTAFWIWTLSQTTHGSAKTYFSLVCTELALLILAWILTFIPNKKALEYIADIRNRAQGECPEIEANVYSRIYFLWMSDLLKTGRQRVLAIKDVWPLPDYLDVDYTTETFEKEWDVEIAKYPKSPNLWRVMYRSFGTPLLISMFLKLIQDILNFTQTMLFSQLLGFIAIYTSQTDNSISITKGFIISFAMLFNSLFQTMFLQQYFHLSFNTGIKAKTAITNVVFKKSLNLSNSARQKLSTGDIFNLMSVDANKISDVVSYINTIWSGPLQAVVCVILLYKTIGVSALTGVVVMVIGVPINIYMSKKMRDIQKRQMTIKDKRLRLIDEILSSIKSIKLYSWESAFIDKTTEVRNKGELKNLRSYGKIYGYQSFVTSIVAFLVSFLTFAIYSAFDNKSRGPLNAQLVFVSLSLFNLLKFPLFILPMIASFVIEANVSCKRVIKLLVSEDLQSDAVERQPFSREEGNLKIKAGDIKNRDLMVSVTNGTFTWGFNANNSNNSTQDNKKLSKKEKKEKKEKKSQPSDENLYDEDSPSIKNINFNAYYGELIGIVGIVGSGKSSLVSALLGDMKKLSGDVMLRGRVAYVPQQPWIINSTFRENILFGQKYDKEFYDRVIKNCELEKDIAMLEGGDMAEIGEKGINLSGGQKSRLSLARAVYSRAHVYLLDDPLSAVDAHVGRNIMTNVIGPSGLLHNKCRILVTHAVQYLPLIDQVIVMDNGEVCEKGHYNELINKVGGSLVRILGDEHFTKINENDSNEIPELNTESLNSGLNSTQASLKDVTVSRRASISTIGTGFDFSNFDSSTLDSQSMIESSDLIMPESNVALQENGPVQSGQLIESEVSKSGRIKMKNFVDYVKAGSLSGMGIYLVSLVLTNTFGVVANVWLQYWSNQNIKTTDSRSSTYYILIYGLFGLLQAIFLSTQNFTIWVFIAIRAAKKTHSLLLKAVMRSPMSFFDTTPLGRILNRFSKDQETIDHQIPRSFDSWASSMMSVLATLIVIVTSFPLFLAAAVPIMVAYYFVYDYYIVSSRELKRLESTTRSPIYSMFQECLNGVSTIRAYGHVNRFKKLNTKLLTINTRAQFPYISLNRWISIRLESIGALIIFFASLFAVITTLINYNKGNTSISAARVGLAVSYSLSVTQNLSWGIRQTAELENSIVSVERNKEYCELPPEAPEIIPDNRPPTEWPTRGEIVLSNYSTRYREGLDLILRNINLTIPAGSKVGVVGRTGAGKSSLSLALFRIIESAEGKILIDGIDISSIGLKDLRSKIVIIPQDPVLFSETLRANLDPFDEFSDVEIWSALEKSKLKSWVIQQDTHTGAETTGSSETAAVTTSTTTSGSLGLNVMIQQGGANMSLGQRQLVCLARALLRRSKILILDEATAAIDVETDRFIQDVIRTEFANCTVITIAHRLNTIIDSDYILVLEKGEAAEFDDPQALLRNPDSLFTNLVNNANDNS</sequence>
<proteinExistence type="predicted"/>
<feature type="domain" description="ABC transmembrane type-1" evidence="13">
    <location>
        <begin position="1002"/>
        <end position="1290"/>
    </location>
</feature>
<dbReference type="CDD" id="cd18595">
    <property type="entry name" value="ABC_6TM_MRP1_2_3_6_D1_like"/>
    <property type="match status" value="1"/>
</dbReference>
<evidence type="ECO:0000256" key="1">
    <source>
        <dbReference type="ARBA" id="ARBA00004128"/>
    </source>
</evidence>
<dbReference type="Pfam" id="PF00005">
    <property type="entry name" value="ABC_tran"/>
    <property type="match status" value="2"/>
</dbReference>
<evidence type="ECO:0000259" key="13">
    <source>
        <dbReference type="PROSITE" id="PS50929"/>
    </source>
</evidence>
<dbReference type="FunFam" id="3.40.50.300:FF:000565">
    <property type="entry name" value="ABC bile acid transporter"/>
    <property type="match status" value="1"/>
</dbReference>
<reference evidence="15" key="1">
    <citation type="submission" date="2017-01" db="EMBL/GenBank/DDBJ databases">
        <authorList>
            <person name="Wang Y."/>
            <person name="White M."/>
            <person name="Kvist S."/>
            <person name="Moncalvo J.-M."/>
        </authorList>
    </citation>
    <scope>NUCLEOTIDE SEQUENCE [LARGE SCALE GENOMIC DNA]</scope>
    <source>
        <strain evidence="15">ID-206-W2</strain>
    </source>
</reference>
<dbReference type="PROSITE" id="PS50929">
    <property type="entry name" value="ABC_TM1F"/>
    <property type="match status" value="2"/>
</dbReference>
<feature type="domain" description="ABC transporter" evidence="12">
    <location>
        <begin position="657"/>
        <end position="879"/>
    </location>
</feature>
<feature type="transmembrane region" description="Helical" evidence="11">
    <location>
        <begin position="66"/>
        <end position="86"/>
    </location>
</feature>
<feature type="transmembrane region" description="Helical" evidence="11">
    <location>
        <begin position="543"/>
        <end position="569"/>
    </location>
</feature>
<dbReference type="InterPro" id="IPR027417">
    <property type="entry name" value="P-loop_NTPase"/>
</dbReference>
<dbReference type="FunFam" id="1.20.1560.10:FF:000020">
    <property type="entry name" value="ABC metal ion transporter"/>
    <property type="match status" value="1"/>
</dbReference>